<organism evidence="2 3">
    <name type="scientific">Methylomonas methanica</name>
    <dbReference type="NCBI Taxonomy" id="421"/>
    <lineage>
        <taxon>Bacteria</taxon>
        <taxon>Pseudomonadati</taxon>
        <taxon>Pseudomonadota</taxon>
        <taxon>Gammaproteobacteria</taxon>
        <taxon>Methylococcales</taxon>
        <taxon>Methylococcaceae</taxon>
        <taxon>Methylomonas</taxon>
    </lineage>
</organism>
<proteinExistence type="predicted"/>
<gene>
    <name evidence="2" type="ORF">A1353_10255</name>
</gene>
<name>A0A177MJS8_METMH</name>
<reference evidence="2 3" key="1">
    <citation type="submission" date="2016-03" db="EMBL/GenBank/DDBJ databases">
        <authorList>
            <person name="Ploux O."/>
        </authorList>
    </citation>
    <scope>NUCLEOTIDE SEQUENCE [LARGE SCALE GENOMIC DNA]</scope>
    <source>
        <strain evidence="2 3">R-45371</strain>
    </source>
</reference>
<dbReference type="Proteomes" id="UP000077763">
    <property type="component" value="Unassembled WGS sequence"/>
</dbReference>
<accession>A0A177MJS8</accession>
<dbReference type="InterPro" id="IPR045497">
    <property type="entry name" value="DUF6438"/>
</dbReference>
<dbReference type="RefSeq" id="WP_064036206.1">
    <property type="nucleotide sequence ID" value="NZ_LUUH01000038.1"/>
</dbReference>
<evidence type="ECO:0000313" key="3">
    <source>
        <dbReference type="Proteomes" id="UP000077763"/>
    </source>
</evidence>
<sequence>MNLHNMPRTEMQRNSRWILSLMVLWISSTGSCLAKSPPVLIFDEHGVKSAAWLNYQIELYSDGSVHYHGVDDVNVIGDHYGKIKPKQVQYLVDLYQKLYQKHQQARSEFMVRYENRHNLGQDEKHHLERYKREYIDDRDWDTAITYNNGSEISKIAPVGAHMNEFISILNDMINLEPWLCFPKHNPRRKYCPVLNHSPNYQLLMDDIK</sequence>
<protein>
    <recommendedName>
        <fullName evidence="1">DUF6438 domain-containing protein</fullName>
    </recommendedName>
</protein>
<evidence type="ECO:0000259" key="1">
    <source>
        <dbReference type="Pfam" id="PF20033"/>
    </source>
</evidence>
<dbReference type="Pfam" id="PF20033">
    <property type="entry name" value="DUF6438"/>
    <property type="match status" value="1"/>
</dbReference>
<dbReference type="AlphaFoldDB" id="A0A177MJS8"/>
<dbReference type="EMBL" id="LUUH01000038">
    <property type="protein sequence ID" value="OAI06058.1"/>
    <property type="molecule type" value="Genomic_DNA"/>
</dbReference>
<comment type="caution">
    <text evidence="2">The sequence shown here is derived from an EMBL/GenBank/DDBJ whole genome shotgun (WGS) entry which is preliminary data.</text>
</comment>
<evidence type="ECO:0000313" key="2">
    <source>
        <dbReference type="EMBL" id="OAI06058.1"/>
    </source>
</evidence>
<feature type="domain" description="DUF6438" evidence="1">
    <location>
        <begin position="55"/>
        <end position="98"/>
    </location>
</feature>